<accession>A0A9D4PH79</accession>
<name>A0A9D4PH79_RHISA</name>
<evidence type="ECO:0000313" key="3">
    <source>
        <dbReference type="Proteomes" id="UP000821837"/>
    </source>
</evidence>
<evidence type="ECO:0000256" key="1">
    <source>
        <dbReference type="SAM" id="MobiDB-lite"/>
    </source>
</evidence>
<dbReference type="VEuPathDB" id="VectorBase:RSAN_045665"/>
<feature type="region of interest" description="Disordered" evidence="1">
    <location>
        <begin position="83"/>
        <end position="106"/>
    </location>
</feature>
<dbReference type="EMBL" id="JABSTV010001254">
    <property type="protein sequence ID" value="KAH7939826.1"/>
    <property type="molecule type" value="Genomic_DNA"/>
</dbReference>
<sequence length="106" mass="11666">MAAPKPTHAYVEYKDGDKAIVAVSLIKRYSPNDVTELANNKLVCWRKSRKGYVADRYIRGDVLTLGFCLVSFMRHGAVTRIAATPLPTGSGTPGQRTGHKMDEEEA</sequence>
<dbReference type="AlphaFoldDB" id="A0A9D4PH79"/>
<reference evidence="2" key="1">
    <citation type="journal article" date="2020" name="Cell">
        <title>Large-Scale Comparative Analyses of Tick Genomes Elucidate Their Genetic Diversity and Vector Capacities.</title>
        <authorList>
            <consortium name="Tick Genome and Microbiome Consortium (TIGMIC)"/>
            <person name="Jia N."/>
            <person name="Wang J."/>
            <person name="Shi W."/>
            <person name="Du L."/>
            <person name="Sun Y."/>
            <person name="Zhan W."/>
            <person name="Jiang J.F."/>
            <person name="Wang Q."/>
            <person name="Zhang B."/>
            <person name="Ji P."/>
            <person name="Bell-Sakyi L."/>
            <person name="Cui X.M."/>
            <person name="Yuan T.T."/>
            <person name="Jiang B.G."/>
            <person name="Yang W.F."/>
            <person name="Lam T.T."/>
            <person name="Chang Q.C."/>
            <person name="Ding S.J."/>
            <person name="Wang X.J."/>
            <person name="Zhu J.G."/>
            <person name="Ruan X.D."/>
            <person name="Zhao L."/>
            <person name="Wei J.T."/>
            <person name="Ye R.Z."/>
            <person name="Que T.C."/>
            <person name="Du C.H."/>
            <person name="Zhou Y.H."/>
            <person name="Cheng J.X."/>
            <person name="Dai P.F."/>
            <person name="Guo W.B."/>
            <person name="Han X.H."/>
            <person name="Huang E.J."/>
            <person name="Li L.F."/>
            <person name="Wei W."/>
            <person name="Gao Y.C."/>
            <person name="Liu J.Z."/>
            <person name="Shao H.Z."/>
            <person name="Wang X."/>
            <person name="Wang C.C."/>
            <person name="Yang T.C."/>
            <person name="Huo Q.B."/>
            <person name="Li W."/>
            <person name="Chen H.Y."/>
            <person name="Chen S.E."/>
            <person name="Zhou L.G."/>
            <person name="Ni X.B."/>
            <person name="Tian J.H."/>
            <person name="Sheng Y."/>
            <person name="Liu T."/>
            <person name="Pan Y.S."/>
            <person name="Xia L.Y."/>
            <person name="Li J."/>
            <person name="Zhao F."/>
            <person name="Cao W.C."/>
        </authorList>
    </citation>
    <scope>NUCLEOTIDE SEQUENCE</scope>
    <source>
        <strain evidence="2">Rsan-2018</strain>
    </source>
</reference>
<proteinExistence type="predicted"/>
<organism evidence="2 3">
    <name type="scientific">Rhipicephalus sanguineus</name>
    <name type="common">Brown dog tick</name>
    <name type="synonym">Ixodes sanguineus</name>
    <dbReference type="NCBI Taxonomy" id="34632"/>
    <lineage>
        <taxon>Eukaryota</taxon>
        <taxon>Metazoa</taxon>
        <taxon>Ecdysozoa</taxon>
        <taxon>Arthropoda</taxon>
        <taxon>Chelicerata</taxon>
        <taxon>Arachnida</taxon>
        <taxon>Acari</taxon>
        <taxon>Parasitiformes</taxon>
        <taxon>Ixodida</taxon>
        <taxon>Ixodoidea</taxon>
        <taxon>Ixodidae</taxon>
        <taxon>Rhipicephalinae</taxon>
        <taxon>Rhipicephalus</taxon>
        <taxon>Rhipicephalus</taxon>
    </lineage>
</organism>
<reference evidence="2" key="2">
    <citation type="submission" date="2021-09" db="EMBL/GenBank/DDBJ databases">
        <authorList>
            <person name="Jia N."/>
            <person name="Wang J."/>
            <person name="Shi W."/>
            <person name="Du L."/>
            <person name="Sun Y."/>
            <person name="Zhan W."/>
            <person name="Jiang J."/>
            <person name="Wang Q."/>
            <person name="Zhang B."/>
            <person name="Ji P."/>
            <person name="Sakyi L.B."/>
            <person name="Cui X."/>
            <person name="Yuan T."/>
            <person name="Jiang B."/>
            <person name="Yang W."/>
            <person name="Lam T.T.-Y."/>
            <person name="Chang Q."/>
            <person name="Ding S."/>
            <person name="Wang X."/>
            <person name="Zhu J."/>
            <person name="Ruan X."/>
            <person name="Zhao L."/>
            <person name="Wei J."/>
            <person name="Que T."/>
            <person name="Du C."/>
            <person name="Cheng J."/>
            <person name="Dai P."/>
            <person name="Han X."/>
            <person name="Huang E."/>
            <person name="Gao Y."/>
            <person name="Liu J."/>
            <person name="Shao H."/>
            <person name="Ye R."/>
            <person name="Li L."/>
            <person name="Wei W."/>
            <person name="Wang X."/>
            <person name="Wang C."/>
            <person name="Huo Q."/>
            <person name="Li W."/>
            <person name="Guo W."/>
            <person name="Chen H."/>
            <person name="Chen S."/>
            <person name="Zhou L."/>
            <person name="Zhou L."/>
            <person name="Ni X."/>
            <person name="Tian J."/>
            <person name="Zhou Y."/>
            <person name="Sheng Y."/>
            <person name="Liu T."/>
            <person name="Pan Y."/>
            <person name="Xia L."/>
            <person name="Li J."/>
            <person name="Zhao F."/>
            <person name="Cao W."/>
        </authorList>
    </citation>
    <scope>NUCLEOTIDE SEQUENCE</scope>
    <source>
        <strain evidence="2">Rsan-2018</strain>
        <tissue evidence="2">Larvae</tissue>
    </source>
</reference>
<keyword evidence="3" id="KW-1185">Reference proteome</keyword>
<comment type="caution">
    <text evidence="2">The sequence shown here is derived from an EMBL/GenBank/DDBJ whole genome shotgun (WGS) entry which is preliminary data.</text>
</comment>
<dbReference type="Proteomes" id="UP000821837">
    <property type="component" value="Chromosome 8"/>
</dbReference>
<evidence type="ECO:0000313" key="2">
    <source>
        <dbReference type="EMBL" id="KAH7939826.1"/>
    </source>
</evidence>
<protein>
    <submittedName>
        <fullName evidence="2">Uncharacterized protein</fullName>
    </submittedName>
</protein>
<gene>
    <name evidence="2" type="ORF">HPB52_017962</name>
</gene>